<dbReference type="PANTHER" id="PTHR36220:SF1">
    <property type="entry name" value="GAMMA TUBULIN COMPLEX COMPONENT C-TERMINAL DOMAIN-CONTAINING PROTEIN"/>
    <property type="match status" value="1"/>
</dbReference>
<dbReference type="STRING" id="1391654.AKJ09_05434"/>
<dbReference type="InterPro" id="IPR028994">
    <property type="entry name" value="Integrin_alpha_N"/>
</dbReference>
<accession>A0A0K1PZ16</accession>
<dbReference type="Proteomes" id="UP000064967">
    <property type="component" value="Chromosome"/>
</dbReference>
<protein>
    <submittedName>
        <fullName evidence="2">Hemagglutinin protein</fullName>
    </submittedName>
</protein>
<name>A0A0K1PZ16_9BACT</name>
<dbReference type="Gene3D" id="2.130.10.130">
    <property type="entry name" value="Integrin alpha, N-terminal"/>
    <property type="match status" value="2"/>
</dbReference>
<dbReference type="InterPro" id="IPR013517">
    <property type="entry name" value="FG-GAP"/>
</dbReference>
<dbReference type="Pfam" id="PF14312">
    <property type="entry name" value="FG-GAP_2"/>
    <property type="match status" value="7"/>
</dbReference>
<dbReference type="EMBL" id="CP012333">
    <property type="protein sequence ID" value="AKU98770.1"/>
    <property type="molecule type" value="Genomic_DNA"/>
</dbReference>
<sequence>MKSAVFPDDAEASSPSSSLRTIASWHVLLGEFDIGSPRRPGAMTPALRAAYIAAVQREASREHQLEPVVGGFRGRSSSGLGVVFDARGVEVSAGGWRAEATRWGREGALLPVARTAPRADGNRATYHRDGFDEWYVVGPLGIEQGFTLHAPPARTRGGEGIVIELAAIELEARIDSTGTAASLHDATGRELLRYTDLYVVDAAGKELPARLRAETGSLAIWFDDRGATYPVTVDPLIVVREQKLGTSGHAHGDDLGVSMAVSGDTAIIGAPGTASRQGAAHVFVRSGGTWSLLQKLIVNDTTSFDNFGWSVALDGDVAIVGAVGKDAMGAAYVFVRSRGAWSLQQTLAASDGHAGDFFGSSVALSGNTALIGANQKAGLQGAAYFFVRSEKGWSERQKLTGTDTGDQDSFGYSLAISGDTAVVGACGQGYNAGAAYVFVRSGEAWFQQQKLTGSDIVQGDSFGISVALSGDTVIVGAYATANRQGAAYVFVRSGETWSQEQKLVADDWAASDYFGVSLALGEDTAVIGAYGKATYRGAAYVFVRSGGAWFQRQKLTASDARDYDSFGSSVALSEGAALVGASRNANHGAAYAFALREVIASDSETTGEDGAGSVARLRTHVADAG</sequence>
<evidence type="ECO:0000313" key="3">
    <source>
        <dbReference type="Proteomes" id="UP000064967"/>
    </source>
</evidence>
<organism evidence="2 3">
    <name type="scientific">Labilithrix luteola</name>
    <dbReference type="NCBI Taxonomy" id="1391654"/>
    <lineage>
        <taxon>Bacteria</taxon>
        <taxon>Pseudomonadati</taxon>
        <taxon>Myxococcota</taxon>
        <taxon>Polyangia</taxon>
        <taxon>Polyangiales</taxon>
        <taxon>Labilitrichaceae</taxon>
        <taxon>Labilithrix</taxon>
    </lineage>
</organism>
<dbReference type="RefSeq" id="WP_146649799.1">
    <property type="nucleotide sequence ID" value="NZ_CP012333.1"/>
</dbReference>
<gene>
    <name evidence="2" type="ORF">AKJ09_05434</name>
</gene>
<evidence type="ECO:0000256" key="1">
    <source>
        <dbReference type="ARBA" id="ARBA00022729"/>
    </source>
</evidence>
<dbReference type="PANTHER" id="PTHR36220">
    <property type="entry name" value="UNNAMED PRODUCT"/>
    <property type="match status" value="1"/>
</dbReference>
<keyword evidence="1" id="KW-0732">Signal</keyword>
<dbReference type="AlphaFoldDB" id="A0A0K1PZ16"/>
<proteinExistence type="predicted"/>
<keyword evidence="3" id="KW-1185">Reference proteome</keyword>
<evidence type="ECO:0000313" key="2">
    <source>
        <dbReference type="EMBL" id="AKU98770.1"/>
    </source>
</evidence>
<dbReference type="KEGG" id="llu:AKJ09_05434"/>
<dbReference type="OrthoDB" id="5504302at2"/>
<dbReference type="SUPFAM" id="SSF69318">
    <property type="entry name" value="Integrin alpha N-terminal domain"/>
    <property type="match status" value="1"/>
</dbReference>
<reference evidence="2 3" key="1">
    <citation type="submission" date="2015-08" db="EMBL/GenBank/DDBJ databases">
        <authorList>
            <person name="Babu N.S."/>
            <person name="Beckwith C.J."/>
            <person name="Beseler K.G."/>
            <person name="Brison A."/>
            <person name="Carone J.V."/>
            <person name="Caskin T.P."/>
            <person name="Diamond M."/>
            <person name="Durham M.E."/>
            <person name="Foxe J.M."/>
            <person name="Go M."/>
            <person name="Henderson B.A."/>
            <person name="Jones I.B."/>
            <person name="McGettigan J.A."/>
            <person name="Micheletti S.J."/>
            <person name="Nasrallah M.E."/>
            <person name="Ortiz D."/>
            <person name="Piller C.R."/>
            <person name="Privatt S.R."/>
            <person name="Schneider S.L."/>
            <person name="Sharp S."/>
            <person name="Smith T.C."/>
            <person name="Stanton J.D."/>
            <person name="Ullery H.E."/>
            <person name="Wilson R.J."/>
            <person name="Serrano M.G."/>
            <person name="Buck G."/>
            <person name="Lee V."/>
            <person name="Wang Y."/>
            <person name="Carvalho R."/>
            <person name="Voegtly L."/>
            <person name="Shi R."/>
            <person name="Duckworth R."/>
            <person name="Johnson A."/>
            <person name="Loviza R."/>
            <person name="Walstead R."/>
            <person name="Shah Z."/>
            <person name="Kiflezghi M."/>
            <person name="Wade K."/>
            <person name="Ball S.L."/>
            <person name="Bradley K.W."/>
            <person name="Asai D.J."/>
            <person name="Bowman C.A."/>
            <person name="Russell D.A."/>
            <person name="Pope W.H."/>
            <person name="Jacobs-Sera D."/>
            <person name="Hendrix R.W."/>
            <person name="Hatfull G.F."/>
        </authorList>
    </citation>
    <scope>NUCLEOTIDE SEQUENCE [LARGE SCALE GENOMIC DNA]</scope>
    <source>
        <strain evidence="2 3">DSM 27648</strain>
    </source>
</reference>